<dbReference type="AlphaFoldDB" id="A0A0E9X2R6"/>
<reference evidence="2" key="2">
    <citation type="journal article" date="2015" name="Fish Shellfish Immunol.">
        <title>Early steps in the European eel (Anguilla anguilla)-Vibrio vulnificus interaction in the gills: Role of the RtxA13 toxin.</title>
        <authorList>
            <person name="Callol A."/>
            <person name="Pajuelo D."/>
            <person name="Ebbesson L."/>
            <person name="Teles M."/>
            <person name="MacKenzie S."/>
            <person name="Amaro C."/>
        </authorList>
    </citation>
    <scope>NUCLEOTIDE SEQUENCE</scope>
</reference>
<dbReference type="EMBL" id="GBXM01011555">
    <property type="protein sequence ID" value="JAH97022.1"/>
    <property type="molecule type" value="Transcribed_RNA"/>
</dbReference>
<reference evidence="2" key="1">
    <citation type="submission" date="2014-11" db="EMBL/GenBank/DDBJ databases">
        <authorList>
            <person name="Amaro Gonzalez C."/>
        </authorList>
    </citation>
    <scope>NUCLEOTIDE SEQUENCE</scope>
</reference>
<accession>A0A0E9X2R6</accession>
<sequence length="106" mass="12343">MQGYCISTVWTKIICIFIFLLLFFFSSLPISVFLRWLNVRESNYSSNMRNAECSGIHTYSSNTKNKMSHRMPCLLRRCTVYLIRVAHGSFLAAFRCVRLPVSWTCS</sequence>
<protein>
    <submittedName>
        <fullName evidence="2">Uncharacterized protein</fullName>
    </submittedName>
</protein>
<keyword evidence="1" id="KW-1133">Transmembrane helix</keyword>
<feature type="transmembrane region" description="Helical" evidence="1">
    <location>
        <begin position="12"/>
        <end position="37"/>
    </location>
</feature>
<proteinExistence type="predicted"/>
<keyword evidence="1" id="KW-0472">Membrane</keyword>
<keyword evidence="1" id="KW-0812">Transmembrane</keyword>
<organism evidence="2">
    <name type="scientific">Anguilla anguilla</name>
    <name type="common">European freshwater eel</name>
    <name type="synonym">Muraena anguilla</name>
    <dbReference type="NCBI Taxonomy" id="7936"/>
    <lineage>
        <taxon>Eukaryota</taxon>
        <taxon>Metazoa</taxon>
        <taxon>Chordata</taxon>
        <taxon>Craniata</taxon>
        <taxon>Vertebrata</taxon>
        <taxon>Euteleostomi</taxon>
        <taxon>Actinopterygii</taxon>
        <taxon>Neopterygii</taxon>
        <taxon>Teleostei</taxon>
        <taxon>Anguilliformes</taxon>
        <taxon>Anguillidae</taxon>
        <taxon>Anguilla</taxon>
    </lineage>
</organism>
<evidence type="ECO:0000313" key="2">
    <source>
        <dbReference type="EMBL" id="JAH97022.1"/>
    </source>
</evidence>
<evidence type="ECO:0000256" key="1">
    <source>
        <dbReference type="SAM" id="Phobius"/>
    </source>
</evidence>
<name>A0A0E9X2R6_ANGAN</name>